<reference evidence="1 2" key="1">
    <citation type="submission" date="2019-06" db="EMBL/GenBank/DDBJ databases">
        <title>Whole genome shotgun sequence of Acetobacter orleanensis NBRC 13752.</title>
        <authorList>
            <person name="Hosoyama A."/>
            <person name="Uohara A."/>
            <person name="Ohji S."/>
            <person name="Ichikawa N."/>
        </authorList>
    </citation>
    <scope>NUCLEOTIDE SEQUENCE [LARGE SCALE GENOMIC DNA]</scope>
    <source>
        <strain evidence="1 2">NBRC 13752</strain>
    </source>
</reference>
<proteinExistence type="predicted"/>
<dbReference type="Proteomes" id="UP000317617">
    <property type="component" value="Unassembled WGS sequence"/>
</dbReference>
<name>A0A4Y3TT76_9PROT</name>
<dbReference type="AlphaFoldDB" id="A0A4Y3TT76"/>
<organism evidence="1 2">
    <name type="scientific">Acetobacter orleanensis</name>
    <dbReference type="NCBI Taxonomy" id="104099"/>
    <lineage>
        <taxon>Bacteria</taxon>
        <taxon>Pseudomonadati</taxon>
        <taxon>Pseudomonadota</taxon>
        <taxon>Alphaproteobacteria</taxon>
        <taxon>Acetobacterales</taxon>
        <taxon>Acetobacteraceae</taxon>
        <taxon>Acetobacter</taxon>
    </lineage>
</organism>
<sequence>MIVKESRIKTRSGAEALSRHVLHGAKNEVIRVLAGSDWLMRDHMREAKREGLTYGLRHIAFNPAQAMSDAQLAEFAGRLCQELKADASHMTLIIHQKEGTTHGHLILPEWQEDHVLSSRFSWIRLEKLARLEEIRLGHALVAGRHDRSIAKALRKEGKHREADLIDALMPEQPADKPRAAYTSQSHRMAERQGLNLPQLKQLVASLWSQSDGLKSFRAALTKHSLTMREGDRADKRPGAHIIEDQDGKLIGSFTRLTKIRMVEFRKLLAEEQHPTVSKPETDIKSTRLPIRRTTPDFYEEYPIPATTDVQTAPRKRPVIKRPKIREWQRELWLKRMADVDTTATEPLSPTSSIRIISAGDARFRKEITTAIAQQQAILDQQAPEASWKPLDRDRTIATWRRQLAPYQKQLRKSYDRYATAKGEWQAVENNRWQRMTGKIRKLEKKADALFYDFLEMLRFVVQALLHIVGLRWEPPAPIRPVLSEKQKPLLEHFKETHDAEFSVMADQKKLEPWLIQRFDNLIQARQRHIKAWNTAHTDEKNAAQHEIKRLSALLATKPVSPRLQITTKRQISIILSPSSSFGCS</sequence>
<accession>A0A4Y3TT76</accession>
<evidence type="ECO:0000313" key="2">
    <source>
        <dbReference type="Proteomes" id="UP000317617"/>
    </source>
</evidence>
<comment type="caution">
    <text evidence="1">The sequence shown here is derived from an EMBL/GenBank/DDBJ whole genome shotgun (WGS) entry which is preliminary data.</text>
</comment>
<evidence type="ECO:0000313" key="1">
    <source>
        <dbReference type="EMBL" id="GEB84160.1"/>
    </source>
</evidence>
<protein>
    <submittedName>
        <fullName evidence="1">Uncharacterized protein</fullName>
    </submittedName>
</protein>
<dbReference type="EMBL" id="BJMU01000043">
    <property type="protein sequence ID" value="GEB84160.1"/>
    <property type="molecule type" value="Genomic_DNA"/>
</dbReference>
<keyword evidence="2" id="KW-1185">Reference proteome</keyword>
<gene>
    <name evidence="1" type="ORF">AOR01nite_26370</name>
</gene>